<sequence length="60" mass="6515">MSQEHRREVTLEEALNDPIVQLLMKRDGVTADDVRAVVEQVKARLENGGNNAEGGDGPEG</sequence>
<accession>A0A7W5Z6R3</accession>
<evidence type="ECO:0000313" key="1">
    <source>
        <dbReference type="EMBL" id="MBB3810870.1"/>
    </source>
</evidence>
<protein>
    <submittedName>
        <fullName evidence="1">Uncharacterized protein</fullName>
    </submittedName>
</protein>
<dbReference type="Proteomes" id="UP000537592">
    <property type="component" value="Unassembled WGS sequence"/>
</dbReference>
<dbReference type="RefSeq" id="WP_183754208.1">
    <property type="nucleotide sequence ID" value="NZ_JACICC010000008.1"/>
</dbReference>
<gene>
    <name evidence="1" type="ORF">FHS81_002976</name>
</gene>
<name>A0A7W5Z6R3_9HYPH</name>
<evidence type="ECO:0000313" key="2">
    <source>
        <dbReference type="Proteomes" id="UP000537592"/>
    </source>
</evidence>
<reference evidence="1 2" key="1">
    <citation type="submission" date="2020-08" db="EMBL/GenBank/DDBJ databases">
        <title>Genomic Encyclopedia of Type Strains, Phase IV (KMG-IV): sequencing the most valuable type-strain genomes for metagenomic binning, comparative biology and taxonomic classification.</title>
        <authorList>
            <person name="Goeker M."/>
        </authorList>
    </citation>
    <scope>NUCLEOTIDE SEQUENCE [LARGE SCALE GENOMIC DNA]</scope>
    <source>
        <strain evidence="1 2">DSM 28760</strain>
    </source>
</reference>
<proteinExistence type="predicted"/>
<keyword evidence="2" id="KW-1185">Reference proteome</keyword>
<dbReference type="AlphaFoldDB" id="A0A7W5Z6R3"/>
<dbReference type="EMBL" id="JACICC010000008">
    <property type="protein sequence ID" value="MBB3810870.1"/>
    <property type="molecule type" value="Genomic_DNA"/>
</dbReference>
<organism evidence="1 2">
    <name type="scientific">Pseudochelatococcus contaminans</name>
    <dbReference type="NCBI Taxonomy" id="1538103"/>
    <lineage>
        <taxon>Bacteria</taxon>
        <taxon>Pseudomonadati</taxon>
        <taxon>Pseudomonadota</taxon>
        <taxon>Alphaproteobacteria</taxon>
        <taxon>Hyphomicrobiales</taxon>
        <taxon>Chelatococcaceae</taxon>
        <taxon>Pseudochelatococcus</taxon>
    </lineage>
</organism>
<comment type="caution">
    <text evidence="1">The sequence shown here is derived from an EMBL/GenBank/DDBJ whole genome shotgun (WGS) entry which is preliminary data.</text>
</comment>